<gene>
    <name evidence="16" type="ORF">Zmor_017616</name>
</gene>
<comment type="subcellular location">
    <subcellularLocation>
        <location evidence="4">Endoplasmic reticulum membrane</location>
        <topology evidence="4">Peripheral membrane protein</topology>
    </subcellularLocation>
    <subcellularLocation>
        <location evidence="3">Microsome membrane</location>
        <topology evidence="3">Peripheral membrane protein</topology>
    </subcellularLocation>
</comment>
<keyword evidence="12 15" id="KW-0503">Monooxygenase</keyword>
<dbReference type="PANTHER" id="PTHR24292">
    <property type="entry name" value="CYTOCHROME P450"/>
    <property type="match status" value="1"/>
</dbReference>
<evidence type="ECO:0000313" key="17">
    <source>
        <dbReference type="Proteomes" id="UP001168821"/>
    </source>
</evidence>
<evidence type="ECO:0000313" key="16">
    <source>
        <dbReference type="EMBL" id="KAJ3651586.1"/>
    </source>
</evidence>
<keyword evidence="7 14" id="KW-0479">Metal-binding</keyword>
<proteinExistence type="inferred from homology"/>
<keyword evidence="9" id="KW-0492">Microsome</keyword>
<evidence type="ECO:0000256" key="6">
    <source>
        <dbReference type="ARBA" id="ARBA00022617"/>
    </source>
</evidence>
<organism evidence="16 17">
    <name type="scientific">Zophobas morio</name>
    <dbReference type="NCBI Taxonomy" id="2755281"/>
    <lineage>
        <taxon>Eukaryota</taxon>
        <taxon>Metazoa</taxon>
        <taxon>Ecdysozoa</taxon>
        <taxon>Arthropoda</taxon>
        <taxon>Hexapoda</taxon>
        <taxon>Insecta</taxon>
        <taxon>Pterygota</taxon>
        <taxon>Neoptera</taxon>
        <taxon>Endopterygota</taxon>
        <taxon>Coleoptera</taxon>
        <taxon>Polyphaga</taxon>
        <taxon>Cucujiformia</taxon>
        <taxon>Tenebrionidae</taxon>
        <taxon>Zophobas</taxon>
    </lineage>
</organism>
<dbReference type="Pfam" id="PF00067">
    <property type="entry name" value="p450"/>
    <property type="match status" value="1"/>
</dbReference>
<dbReference type="EMBL" id="JALNTZ010000005">
    <property type="protein sequence ID" value="KAJ3651586.1"/>
    <property type="molecule type" value="Genomic_DNA"/>
</dbReference>
<keyword evidence="17" id="KW-1185">Reference proteome</keyword>
<dbReference type="SUPFAM" id="SSF48264">
    <property type="entry name" value="Cytochrome P450"/>
    <property type="match status" value="1"/>
</dbReference>
<evidence type="ECO:0000256" key="12">
    <source>
        <dbReference type="ARBA" id="ARBA00023033"/>
    </source>
</evidence>
<keyword evidence="11 14" id="KW-0408">Iron</keyword>
<accession>A0AA38I9V5</accession>
<comment type="function">
    <text evidence="2">May be involved in the metabolism of insect hormones and in the breakdown of synthetic insecticides.</text>
</comment>
<dbReference type="GO" id="GO:0020037">
    <property type="term" value="F:heme binding"/>
    <property type="evidence" value="ECO:0007669"/>
    <property type="project" value="InterPro"/>
</dbReference>
<dbReference type="Gene3D" id="1.10.630.10">
    <property type="entry name" value="Cytochrome P450"/>
    <property type="match status" value="1"/>
</dbReference>
<reference evidence="16" key="1">
    <citation type="journal article" date="2023" name="G3 (Bethesda)">
        <title>Whole genome assemblies of Zophobas morio and Tenebrio molitor.</title>
        <authorList>
            <person name="Kaur S."/>
            <person name="Stinson S.A."/>
            <person name="diCenzo G.C."/>
        </authorList>
    </citation>
    <scope>NUCLEOTIDE SEQUENCE</scope>
    <source>
        <strain evidence="16">QUZm001</strain>
    </source>
</reference>
<evidence type="ECO:0008006" key="18">
    <source>
        <dbReference type="Google" id="ProtNLM"/>
    </source>
</evidence>
<evidence type="ECO:0000256" key="4">
    <source>
        <dbReference type="ARBA" id="ARBA00004406"/>
    </source>
</evidence>
<evidence type="ECO:0000256" key="8">
    <source>
        <dbReference type="ARBA" id="ARBA00022824"/>
    </source>
</evidence>
<dbReference type="PRINTS" id="PR00385">
    <property type="entry name" value="P450"/>
</dbReference>
<dbReference type="InterPro" id="IPR017972">
    <property type="entry name" value="Cyt_P450_CS"/>
</dbReference>
<dbReference type="GO" id="GO:0004497">
    <property type="term" value="F:monooxygenase activity"/>
    <property type="evidence" value="ECO:0007669"/>
    <property type="project" value="UniProtKB-KW"/>
</dbReference>
<evidence type="ECO:0000256" key="2">
    <source>
        <dbReference type="ARBA" id="ARBA00003690"/>
    </source>
</evidence>
<dbReference type="GO" id="GO:0005506">
    <property type="term" value="F:iron ion binding"/>
    <property type="evidence" value="ECO:0007669"/>
    <property type="project" value="InterPro"/>
</dbReference>
<dbReference type="GO" id="GO:0005789">
    <property type="term" value="C:endoplasmic reticulum membrane"/>
    <property type="evidence" value="ECO:0007669"/>
    <property type="project" value="UniProtKB-SubCell"/>
</dbReference>
<evidence type="ECO:0000256" key="9">
    <source>
        <dbReference type="ARBA" id="ARBA00022848"/>
    </source>
</evidence>
<evidence type="ECO:0000256" key="7">
    <source>
        <dbReference type="ARBA" id="ARBA00022723"/>
    </source>
</evidence>
<dbReference type="Proteomes" id="UP001168821">
    <property type="component" value="Unassembled WGS sequence"/>
</dbReference>
<evidence type="ECO:0000256" key="10">
    <source>
        <dbReference type="ARBA" id="ARBA00023002"/>
    </source>
</evidence>
<evidence type="ECO:0000256" key="11">
    <source>
        <dbReference type="ARBA" id="ARBA00023004"/>
    </source>
</evidence>
<evidence type="ECO:0000256" key="1">
    <source>
        <dbReference type="ARBA" id="ARBA00001971"/>
    </source>
</evidence>
<dbReference type="AlphaFoldDB" id="A0AA38I9V5"/>
<dbReference type="CDD" id="cd11056">
    <property type="entry name" value="CYP6-like"/>
    <property type="match status" value="1"/>
</dbReference>
<keyword evidence="6 14" id="KW-0349">Heme</keyword>
<name>A0AA38I9V5_9CUCU</name>
<comment type="cofactor">
    <cofactor evidence="1 14">
        <name>heme</name>
        <dbReference type="ChEBI" id="CHEBI:30413"/>
    </cofactor>
</comment>
<keyword evidence="13" id="KW-0472">Membrane</keyword>
<dbReference type="InterPro" id="IPR001128">
    <property type="entry name" value="Cyt_P450"/>
</dbReference>
<feature type="binding site" description="axial binding residue" evidence="14">
    <location>
        <position position="440"/>
    </location>
    <ligand>
        <name>heme</name>
        <dbReference type="ChEBI" id="CHEBI:30413"/>
    </ligand>
    <ligandPart>
        <name>Fe</name>
        <dbReference type="ChEBI" id="CHEBI:18248"/>
    </ligandPart>
</feature>
<dbReference type="PRINTS" id="PR00465">
    <property type="entry name" value="EP450IV"/>
</dbReference>
<dbReference type="PROSITE" id="PS00086">
    <property type="entry name" value="CYTOCHROME_P450"/>
    <property type="match status" value="1"/>
</dbReference>
<dbReference type="GO" id="GO:0016705">
    <property type="term" value="F:oxidoreductase activity, acting on paired donors, with incorporation or reduction of molecular oxygen"/>
    <property type="evidence" value="ECO:0007669"/>
    <property type="project" value="InterPro"/>
</dbReference>
<dbReference type="InterPro" id="IPR002403">
    <property type="entry name" value="Cyt_P450_E_grp-IV"/>
</dbReference>
<dbReference type="InterPro" id="IPR050476">
    <property type="entry name" value="Insect_CytP450_Detox"/>
</dbReference>
<comment type="similarity">
    <text evidence="5 15">Belongs to the cytochrome P450 family.</text>
</comment>
<evidence type="ECO:0000256" key="5">
    <source>
        <dbReference type="ARBA" id="ARBA00010617"/>
    </source>
</evidence>
<evidence type="ECO:0000256" key="14">
    <source>
        <dbReference type="PIRSR" id="PIRSR602403-1"/>
    </source>
</evidence>
<evidence type="ECO:0000256" key="13">
    <source>
        <dbReference type="ARBA" id="ARBA00023136"/>
    </source>
</evidence>
<keyword evidence="8" id="KW-0256">Endoplasmic reticulum</keyword>
<evidence type="ECO:0000256" key="3">
    <source>
        <dbReference type="ARBA" id="ARBA00004174"/>
    </source>
</evidence>
<sequence>MLLVVEFFITVFLLVLAYYKYSFNHWSKLNVPYVLPTLPWGNYPNPILRKENWGEVAIRMYHDMKKKGHKYFGIYLFSQPCLVPTDPKYVRLFLAKEFTHFNFRNFYYNEKDDPVSAHLISLNGDKWRKLRTKMTPIFTTGKIKTVFKVFVECEKVLEQTLSHHSEKGTAFDVKDMFASFSSDVIVNCAFGLEVDMFRKNEFSKHTKKAMNFDMARCIVMYLGAAFPQFCRMLGFRQIAKSSGDFFIEVVANTVNYREKNSFIRNDFLQLLINLRDQKRKDGEDFTIGEITAQCFIFFLAGFETSAATMTFALYEIAANPEVYEKLSQEVRTVLAKHNGEVSYEAIKEMSYLEQVVLETLRLHAPVYSVSRMCTKDYYFEDGDITLKKGSSILVPIRAIHTDPYIHPEPMKFKPERFHPTNRQKMDQYSYLPFGEGPRICIGQRFAIMEIKTALAMVIRNYKFSVSPRTILPFKPIPTTLLHDVQGGVWLNCQKV</sequence>
<evidence type="ECO:0000256" key="15">
    <source>
        <dbReference type="RuleBase" id="RU000461"/>
    </source>
</evidence>
<dbReference type="PANTHER" id="PTHR24292:SF100">
    <property type="entry name" value="CYTOCHROME P450 6A16, ISOFORM B-RELATED"/>
    <property type="match status" value="1"/>
</dbReference>
<comment type="caution">
    <text evidence="16">The sequence shown here is derived from an EMBL/GenBank/DDBJ whole genome shotgun (WGS) entry which is preliminary data.</text>
</comment>
<protein>
    <recommendedName>
        <fullName evidence="18">Cytochrome P450</fullName>
    </recommendedName>
</protein>
<dbReference type="InterPro" id="IPR036396">
    <property type="entry name" value="Cyt_P450_sf"/>
</dbReference>
<dbReference type="FunFam" id="1.10.630.10:FF:000042">
    <property type="entry name" value="Cytochrome P450"/>
    <property type="match status" value="1"/>
</dbReference>
<keyword evidence="10 15" id="KW-0560">Oxidoreductase</keyword>